<dbReference type="InterPro" id="IPR014895">
    <property type="entry name" value="Alginate_lyase_2"/>
</dbReference>
<dbReference type="InterPro" id="IPR014756">
    <property type="entry name" value="Ig_E-set"/>
</dbReference>
<protein>
    <recommendedName>
        <fullName evidence="11">S-layer family protein</fullName>
    </recommendedName>
</protein>
<gene>
    <name evidence="9" type="ORF">GC097_32780</name>
</gene>
<evidence type="ECO:0000256" key="3">
    <source>
        <dbReference type="ARBA" id="ARBA00023277"/>
    </source>
</evidence>
<dbReference type="NCBIfam" id="NF047446">
    <property type="entry name" value="barrel_OmpL47"/>
    <property type="match status" value="1"/>
</dbReference>
<keyword evidence="4" id="KW-0624">Polysaccharide degradation</keyword>
<keyword evidence="10" id="KW-1185">Reference proteome</keyword>
<dbReference type="InterPro" id="IPR001119">
    <property type="entry name" value="SLH_dom"/>
</dbReference>
<dbReference type="PANTHER" id="PTHR43308">
    <property type="entry name" value="OUTER MEMBRANE PROTEIN ALPHA-RELATED"/>
    <property type="match status" value="1"/>
</dbReference>
<dbReference type="Pfam" id="PF08787">
    <property type="entry name" value="Alginate_lyase2"/>
    <property type="match status" value="1"/>
</dbReference>
<dbReference type="SUPFAM" id="SSF49899">
    <property type="entry name" value="Concanavalin A-like lectins/glucanases"/>
    <property type="match status" value="1"/>
</dbReference>
<feature type="domain" description="SLH" evidence="8">
    <location>
        <begin position="1316"/>
        <end position="1376"/>
    </location>
</feature>
<feature type="domain" description="SLH" evidence="8">
    <location>
        <begin position="1380"/>
        <end position="1440"/>
    </location>
</feature>
<sequence length="1440" mass="152326">MLKRNSKSFFGLILVIALVFSMFPTMPSSVAYAAATNLLPSTLTLNGNIKASSQQSTRTAVNIGNSVTWTLGANTVYSASGSNLWVAIDLGSPSNIEGFNFHTTATDVNTINRSSQYELSYSNDSSLWNKLSTTPNNNAINFSPTANGWSSAAIVPTNIATGTVANGTYSWSLDPNTGYYTSDLTFTAPITARYILINYTLKPSATGQLGIGLLKIAPPVTLSSSSGSFYKTLQNTISTQVNLDAATSFTGIANGSYTLVEGTDYTVDADNVVTFSNTYLSSLNGSYNLRFNFSSSQGSSFLPYVLTVAAAADSSLLPQGTAYIPMLPSTISTTMNLNGNHFTSISEGTTILPSSAYAVSGNTVTFNQSFLDTLSMGTHSFIFNFDQGNPQTFMLTISGKPPVAGIDYRYWTLQEPLPGGAGQTSQTLQAGYADPYFYVGADGSQVFMDTAVGGTTSGSAHPRSELREYDPIAGTDAAWLPVGANAMTGTVAVTKLGTLNGVGWTTIGQVFDQNVTTLCEFEYGYDPAYPNSNIRILYEPSGINSLGYQYLPIKIPLNQYFTYRMTLNDGVLSIYLNGNLIFNGQTASPSQVIPPNHLYYFKAGNYDQTAMNGNVNYIPYTVVQFNSLNVYHAPTVDNTPPVTTDNAPANWVNNDVTVTLTASDSGSGVHATYYTVDGGAQQTGTTVTISAEGTHTLTYWSVDKAGNIEVAHTATVQINKTVPAVTVTVHFDCSDTGSGVASCIQDTKLSTEGAGEYNFNVANSVSNISITPTAADAGVVIRVNGTLSVSGATCGPVNLTVGANRIEIEVTPQGGAAKTYTITVNRENVVLPTSADLSNLAVSAGSLAPVFKADTTGYTVNVANNVSSISVTPSASDAVAVIRVNGTTSVSGATYGPLNLAVGANKIEIEVTPQSGAAKTYTITVNRENVVLPTSTDLSNLAVSAGSLAPVFTADTTGYTVNVANNVSSISVTPSAADAGAVIRVNGTTSVSGATYGPLNLAVGANKIKIEVTPQSGASKTYTITVNREKAPDTSGPSDSADPSDSSTTVNHIDEKQTAETYIDDKTIDNILKSSTNDKIKLSVDSSVNADQIMIIFTNSAMQKLITQKSAVSLNLGTQLGSYELPLKEINLQDLAAKLGVAKEKVNVEVIVSKDNAAVEKAKSSGKTVLGAVEFTLRAASSEGKSIEISNFTTYVARTIKAESPLNARNLAAVRVETDKQGNTVYQPVPFTVSGTEATIYSRTNSTYMLMENKVTFADLNNHWAKNDIERMANKMIVQGVSQNQFLPEQAITRAEFAALIARTLGLKPGGTSKNLFIDVHQGDWFEDQVYAVAGAGIVAGYEDHSFHPNALITRQEMAVMIQRAMNFAGYDHSSAAGNKVKFTDEHLFDQWAQAPIAEIAGMKIIEGADSGKFDPAAAATRAQSTVILSRMLAVLQFTK</sequence>
<evidence type="ECO:0000256" key="5">
    <source>
        <dbReference type="SAM" id="MobiDB-lite"/>
    </source>
</evidence>
<dbReference type="Proteomes" id="UP000618579">
    <property type="component" value="Unassembled WGS sequence"/>
</dbReference>
<feature type="domain" description="F5/8 type C" evidence="7">
    <location>
        <begin position="31"/>
        <end position="131"/>
    </location>
</feature>
<evidence type="ECO:0000313" key="9">
    <source>
        <dbReference type="EMBL" id="NOV04746.1"/>
    </source>
</evidence>
<dbReference type="InterPro" id="IPR058094">
    <property type="entry name" value="Ig-like_OmpL47-like"/>
</dbReference>
<dbReference type="SUPFAM" id="SSF49785">
    <property type="entry name" value="Galactose-binding domain-like"/>
    <property type="match status" value="1"/>
</dbReference>
<keyword evidence="3" id="KW-0119">Carbohydrate metabolism</keyword>
<dbReference type="Pfam" id="PF12733">
    <property type="entry name" value="Cadherin-like"/>
    <property type="match status" value="3"/>
</dbReference>
<evidence type="ECO:0000259" key="8">
    <source>
        <dbReference type="PROSITE" id="PS51272"/>
    </source>
</evidence>
<dbReference type="Pfam" id="PF03442">
    <property type="entry name" value="CBM_X2"/>
    <property type="match status" value="2"/>
</dbReference>
<dbReference type="Gene3D" id="2.60.120.260">
    <property type="entry name" value="Galactose-binding domain-like"/>
    <property type="match status" value="1"/>
</dbReference>
<evidence type="ECO:0000259" key="7">
    <source>
        <dbReference type="PROSITE" id="PS50022"/>
    </source>
</evidence>
<comment type="caution">
    <text evidence="9">The sequence shown here is derived from an EMBL/GenBank/DDBJ whole genome shotgun (WGS) entry which is preliminary data.</text>
</comment>
<evidence type="ECO:0000313" key="10">
    <source>
        <dbReference type="Proteomes" id="UP000618579"/>
    </source>
</evidence>
<dbReference type="InterPro" id="IPR013320">
    <property type="entry name" value="ConA-like_dom_sf"/>
</dbReference>
<dbReference type="Gene3D" id="2.60.40.10">
    <property type="entry name" value="Immunoglobulins"/>
    <property type="match status" value="2"/>
</dbReference>
<evidence type="ECO:0000256" key="2">
    <source>
        <dbReference type="ARBA" id="ARBA00023001"/>
    </source>
</evidence>
<dbReference type="Gene3D" id="3.30.1920.20">
    <property type="match status" value="1"/>
</dbReference>
<dbReference type="InterPro" id="IPR000421">
    <property type="entry name" value="FA58C"/>
</dbReference>
<dbReference type="PROSITE" id="PS51272">
    <property type="entry name" value="SLH"/>
    <property type="match status" value="3"/>
</dbReference>
<dbReference type="InterPro" id="IPR008979">
    <property type="entry name" value="Galactose-bd-like_sf"/>
</dbReference>
<evidence type="ECO:0000256" key="6">
    <source>
        <dbReference type="SAM" id="SignalP"/>
    </source>
</evidence>
<dbReference type="SUPFAM" id="SSF81296">
    <property type="entry name" value="E set domains"/>
    <property type="match status" value="2"/>
</dbReference>
<dbReference type="Gene3D" id="2.60.120.200">
    <property type="match status" value="1"/>
</dbReference>
<dbReference type="PROSITE" id="PS50022">
    <property type="entry name" value="FA58C_3"/>
    <property type="match status" value="1"/>
</dbReference>
<accession>A0ABX1ZXW9</accession>
<evidence type="ECO:0000256" key="1">
    <source>
        <dbReference type="ARBA" id="ARBA00022729"/>
    </source>
</evidence>
<dbReference type="RefSeq" id="WP_171687550.1">
    <property type="nucleotide sequence ID" value="NZ_WHNZ01000086.1"/>
</dbReference>
<feature type="chain" id="PRO_5045067580" description="S-layer family protein" evidence="6">
    <location>
        <begin position="34"/>
        <end position="1440"/>
    </location>
</feature>
<dbReference type="PANTHER" id="PTHR43308:SF5">
    <property type="entry name" value="S-LAYER PROTEIN _ PEPTIDOGLYCAN ENDO-BETA-N-ACETYLGLUCOSAMINIDASE"/>
    <property type="match status" value="1"/>
</dbReference>
<keyword evidence="2" id="KW-0136">Cellulose degradation</keyword>
<dbReference type="EMBL" id="WHNZ01000086">
    <property type="protein sequence ID" value="NOV04746.1"/>
    <property type="molecule type" value="Genomic_DNA"/>
</dbReference>
<dbReference type="Pfam" id="PF00395">
    <property type="entry name" value="SLH"/>
    <property type="match status" value="3"/>
</dbReference>
<proteinExistence type="predicted"/>
<evidence type="ECO:0008006" key="11">
    <source>
        <dbReference type="Google" id="ProtNLM"/>
    </source>
</evidence>
<dbReference type="InterPro" id="IPR051465">
    <property type="entry name" value="Cell_Envelope_Struct_Comp"/>
</dbReference>
<evidence type="ECO:0000256" key="4">
    <source>
        <dbReference type="ARBA" id="ARBA00023326"/>
    </source>
</evidence>
<feature type="signal peptide" evidence="6">
    <location>
        <begin position="1"/>
        <end position="33"/>
    </location>
</feature>
<feature type="region of interest" description="Disordered" evidence="5">
    <location>
        <begin position="1028"/>
        <end position="1058"/>
    </location>
</feature>
<dbReference type="InterPro" id="IPR005102">
    <property type="entry name" value="Carbo-bd_X2"/>
</dbReference>
<reference evidence="9 10" key="1">
    <citation type="submission" date="2019-10" db="EMBL/GenBank/DDBJ databases">
        <title>Description of Paenibacillus pedi sp. nov.</title>
        <authorList>
            <person name="Carlier A."/>
            <person name="Qi S."/>
        </authorList>
    </citation>
    <scope>NUCLEOTIDE SEQUENCE [LARGE SCALE GENOMIC DNA]</scope>
    <source>
        <strain evidence="9 10">LMG 31457</strain>
    </source>
</reference>
<dbReference type="InterPro" id="IPR013783">
    <property type="entry name" value="Ig-like_fold"/>
</dbReference>
<feature type="domain" description="SLH" evidence="8">
    <location>
        <begin position="1252"/>
        <end position="1315"/>
    </location>
</feature>
<name>A0ABX1ZXW9_9BACL</name>
<organism evidence="9 10">
    <name type="scientific">Paenibacillus planticolens</name>
    <dbReference type="NCBI Taxonomy" id="2654976"/>
    <lineage>
        <taxon>Bacteria</taxon>
        <taxon>Bacillati</taxon>
        <taxon>Bacillota</taxon>
        <taxon>Bacilli</taxon>
        <taxon>Bacillales</taxon>
        <taxon>Paenibacillaceae</taxon>
        <taxon>Paenibacillus</taxon>
    </lineage>
</organism>
<dbReference type="InterPro" id="IPR025883">
    <property type="entry name" value="Cadherin-like_domain"/>
</dbReference>
<keyword evidence="1 6" id="KW-0732">Signal</keyword>
<feature type="compositionally biased region" description="Low complexity" evidence="5">
    <location>
        <begin position="1033"/>
        <end position="1049"/>
    </location>
</feature>